<evidence type="ECO:0000259" key="4">
    <source>
        <dbReference type="Pfam" id="PF05198"/>
    </source>
</evidence>
<dbReference type="GO" id="GO:0043022">
    <property type="term" value="F:ribosome binding"/>
    <property type="evidence" value="ECO:0007669"/>
    <property type="project" value="TreeGrafter"/>
</dbReference>
<reference evidence="5" key="1">
    <citation type="submission" date="2022-12" db="EMBL/GenBank/DDBJ databases">
        <authorList>
            <person name="Petersen C."/>
        </authorList>
    </citation>
    <scope>NUCLEOTIDE SEQUENCE</scope>
    <source>
        <strain evidence="5">IBT 21472</strain>
    </source>
</reference>
<dbReference type="AlphaFoldDB" id="A0A9W9QE94"/>
<accession>A0A9W9QE94</accession>
<sequence>MNHTRGLMSTAQALRRTFLAPLRAPRAALVQSSPLRNVLPVQNGLQMRSLQHSRRLAFGDYNKWPSNEAIGGPYVQLVNKDNDLDPPIRLSQVLASFDHREWFLQQVSEGAPDRPPVCKILNKKETKIKEKARAKAAKATKIQTKKLELNWAIDAHDLKHRLGQLTTFLEKGAKVELVLTKKKGKRAATVDEIKHVMQSVMDTTKEIGGTQVKAMEGEPGKHVIITVRKEK</sequence>
<dbReference type="EMBL" id="JAPZBO010000001">
    <property type="protein sequence ID" value="KAJ5331374.1"/>
    <property type="molecule type" value="Genomic_DNA"/>
</dbReference>
<keyword evidence="6" id="KW-1185">Reference proteome</keyword>
<organism evidence="5 6">
    <name type="scientific">Penicillium atrosanguineum</name>
    <dbReference type="NCBI Taxonomy" id="1132637"/>
    <lineage>
        <taxon>Eukaryota</taxon>
        <taxon>Fungi</taxon>
        <taxon>Dikarya</taxon>
        <taxon>Ascomycota</taxon>
        <taxon>Pezizomycotina</taxon>
        <taxon>Eurotiomycetes</taxon>
        <taxon>Eurotiomycetidae</taxon>
        <taxon>Eurotiales</taxon>
        <taxon>Aspergillaceae</taxon>
        <taxon>Penicillium</taxon>
    </lineage>
</organism>
<evidence type="ECO:0000313" key="6">
    <source>
        <dbReference type="Proteomes" id="UP001147746"/>
    </source>
</evidence>
<dbReference type="GO" id="GO:0005739">
    <property type="term" value="C:mitochondrion"/>
    <property type="evidence" value="ECO:0007669"/>
    <property type="project" value="TreeGrafter"/>
</dbReference>
<comment type="similarity">
    <text evidence="1">Belongs to the IF-3 family.</text>
</comment>
<comment type="caution">
    <text evidence="5">The sequence shown here is derived from an EMBL/GenBank/DDBJ whole genome shotgun (WGS) entry which is preliminary data.</text>
</comment>
<dbReference type="Gene3D" id="3.30.110.10">
    <property type="entry name" value="Translation initiation factor 3 (IF-3), C-terminal domain"/>
    <property type="match status" value="1"/>
</dbReference>
<dbReference type="InterPro" id="IPR036787">
    <property type="entry name" value="T_IF-3_N_sf"/>
</dbReference>
<dbReference type="GO" id="GO:0003743">
    <property type="term" value="F:translation initiation factor activity"/>
    <property type="evidence" value="ECO:0007669"/>
    <property type="project" value="UniProtKB-KW"/>
</dbReference>
<dbReference type="InterPro" id="IPR036788">
    <property type="entry name" value="T_IF-3_C_sf"/>
</dbReference>
<dbReference type="Pfam" id="PF05198">
    <property type="entry name" value="IF3_N"/>
    <property type="match status" value="1"/>
</dbReference>
<evidence type="ECO:0000256" key="3">
    <source>
        <dbReference type="ARBA" id="ARBA00022917"/>
    </source>
</evidence>
<evidence type="ECO:0000256" key="2">
    <source>
        <dbReference type="ARBA" id="ARBA00022540"/>
    </source>
</evidence>
<keyword evidence="3" id="KW-0648">Protein biosynthesis</keyword>
<name>A0A9W9QE94_9EURO</name>
<evidence type="ECO:0000313" key="5">
    <source>
        <dbReference type="EMBL" id="KAJ5331374.1"/>
    </source>
</evidence>
<evidence type="ECO:0000256" key="1">
    <source>
        <dbReference type="ARBA" id="ARBA00005439"/>
    </source>
</evidence>
<feature type="domain" description="Translation initiation factor 3 N-terminal" evidence="4">
    <location>
        <begin position="67"/>
        <end position="137"/>
    </location>
</feature>
<dbReference type="PANTHER" id="PTHR10938:SF0">
    <property type="entry name" value="TRANSLATION INITIATION FACTOR IF-3, MITOCHONDRIAL"/>
    <property type="match status" value="1"/>
</dbReference>
<protein>
    <recommendedName>
        <fullName evidence="4">Translation initiation factor 3 N-terminal domain-containing protein</fullName>
    </recommendedName>
</protein>
<dbReference type="SUPFAM" id="SSF55200">
    <property type="entry name" value="Translation initiation factor IF3, C-terminal domain"/>
    <property type="match status" value="1"/>
</dbReference>
<keyword evidence="2" id="KW-0396">Initiation factor</keyword>
<dbReference type="GO" id="GO:0070124">
    <property type="term" value="P:mitochondrial translational initiation"/>
    <property type="evidence" value="ECO:0007669"/>
    <property type="project" value="TreeGrafter"/>
</dbReference>
<dbReference type="OrthoDB" id="21573at2759"/>
<dbReference type="InterPro" id="IPR019814">
    <property type="entry name" value="Translation_initiation_fac_3_N"/>
</dbReference>
<reference evidence="5" key="2">
    <citation type="journal article" date="2023" name="IMA Fungus">
        <title>Comparative genomic study of the Penicillium genus elucidates a diverse pangenome and 15 lateral gene transfer events.</title>
        <authorList>
            <person name="Petersen C."/>
            <person name="Sorensen T."/>
            <person name="Nielsen M.R."/>
            <person name="Sondergaard T.E."/>
            <person name="Sorensen J.L."/>
            <person name="Fitzpatrick D.A."/>
            <person name="Frisvad J.C."/>
            <person name="Nielsen K.L."/>
        </authorList>
    </citation>
    <scope>NUCLEOTIDE SEQUENCE</scope>
    <source>
        <strain evidence="5">IBT 21472</strain>
    </source>
</reference>
<dbReference type="Gene3D" id="3.10.20.80">
    <property type="entry name" value="Translation initiation factor 3 (IF-3), N-terminal domain"/>
    <property type="match status" value="1"/>
</dbReference>
<dbReference type="Proteomes" id="UP001147746">
    <property type="component" value="Unassembled WGS sequence"/>
</dbReference>
<dbReference type="PANTHER" id="PTHR10938">
    <property type="entry name" value="TRANSLATION INITIATION FACTOR IF-3"/>
    <property type="match status" value="1"/>
</dbReference>
<dbReference type="InterPro" id="IPR001288">
    <property type="entry name" value="Translation_initiation_fac_3"/>
</dbReference>
<gene>
    <name evidence="5" type="ORF">N7476_001157</name>
</gene>
<dbReference type="GO" id="GO:0032790">
    <property type="term" value="P:ribosome disassembly"/>
    <property type="evidence" value="ECO:0007669"/>
    <property type="project" value="TreeGrafter"/>
</dbReference>
<proteinExistence type="inferred from homology"/>